<evidence type="ECO:0000313" key="1">
    <source>
        <dbReference type="EMBL" id="MUG26027.1"/>
    </source>
</evidence>
<sequence length="108" mass="12381">MEDKNLIGVLRRGLEAELFPKGVTTEQIYMLDRVERVLGQAYRAGYQTAQFSAAGDWSNNACLGYVILGARRLGYTEEQITEIVRSTNQQFDYKTIDEARRTYETSPY</sequence>
<protein>
    <submittedName>
        <fullName evidence="1">Uncharacterized protein</fullName>
    </submittedName>
</protein>
<reference evidence="1 2" key="1">
    <citation type="submission" date="2019-11" db="EMBL/GenBank/DDBJ databases">
        <title>Draft genome sequences of five Paenibacillus species of dairy origin.</title>
        <authorList>
            <person name="Olajide A.M."/>
            <person name="Chen S."/>
            <person name="Lapointe G."/>
        </authorList>
    </citation>
    <scope>NUCLEOTIDE SEQUENCE [LARGE SCALE GENOMIC DNA]</scope>
    <source>
        <strain evidence="1 2">3CT49</strain>
    </source>
</reference>
<dbReference type="RefSeq" id="WP_155621268.1">
    <property type="nucleotide sequence ID" value="NZ_WNZZ01000034.1"/>
</dbReference>
<comment type="caution">
    <text evidence="1">The sequence shown here is derived from an EMBL/GenBank/DDBJ whole genome shotgun (WGS) entry which is preliminary data.</text>
</comment>
<dbReference type="EMBL" id="WNZZ01000034">
    <property type="protein sequence ID" value="MUG26027.1"/>
    <property type="molecule type" value="Genomic_DNA"/>
</dbReference>
<dbReference type="Proteomes" id="UP000442469">
    <property type="component" value="Unassembled WGS sequence"/>
</dbReference>
<gene>
    <name evidence="1" type="ORF">GNQ08_27070</name>
</gene>
<evidence type="ECO:0000313" key="2">
    <source>
        <dbReference type="Proteomes" id="UP000442469"/>
    </source>
</evidence>
<proteinExistence type="predicted"/>
<organism evidence="1 2">
    <name type="scientific">Paenibacillus macerans</name>
    <name type="common">Bacillus macerans</name>
    <dbReference type="NCBI Taxonomy" id="44252"/>
    <lineage>
        <taxon>Bacteria</taxon>
        <taxon>Bacillati</taxon>
        <taxon>Bacillota</taxon>
        <taxon>Bacilli</taxon>
        <taxon>Bacillales</taxon>
        <taxon>Paenibacillaceae</taxon>
        <taxon>Paenibacillus</taxon>
    </lineage>
</organism>
<accession>A0A6N8F0L6</accession>
<dbReference type="AlphaFoldDB" id="A0A6N8F0L6"/>
<name>A0A6N8F0L6_PAEMA</name>